<evidence type="ECO:0000256" key="1">
    <source>
        <dbReference type="SAM" id="MobiDB-lite"/>
    </source>
</evidence>
<dbReference type="EMBL" id="JADBEM010000001">
    <property type="protein sequence ID" value="MBE1604175.1"/>
    <property type="molecule type" value="Genomic_DNA"/>
</dbReference>
<dbReference type="RefSeq" id="WP_192748784.1">
    <property type="nucleotide sequence ID" value="NZ_BAABJL010000173.1"/>
</dbReference>
<accession>A0A927MNX8</accession>
<reference evidence="2" key="1">
    <citation type="submission" date="2020-10" db="EMBL/GenBank/DDBJ databases">
        <title>Sequencing the genomes of 1000 actinobacteria strains.</title>
        <authorList>
            <person name="Klenk H.-P."/>
        </authorList>
    </citation>
    <scope>NUCLEOTIDE SEQUENCE</scope>
    <source>
        <strain evidence="2">DSM 45354</strain>
    </source>
</reference>
<comment type="caution">
    <text evidence="2">The sequence shown here is derived from an EMBL/GenBank/DDBJ whole genome shotgun (WGS) entry which is preliminary data.</text>
</comment>
<organism evidence="2 3">
    <name type="scientific">Actinopolymorpha pittospori</name>
    <dbReference type="NCBI Taxonomy" id="648752"/>
    <lineage>
        <taxon>Bacteria</taxon>
        <taxon>Bacillati</taxon>
        <taxon>Actinomycetota</taxon>
        <taxon>Actinomycetes</taxon>
        <taxon>Propionibacteriales</taxon>
        <taxon>Actinopolymorphaceae</taxon>
        <taxon>Actinopolymorpha</taxon>
    </lineage>
</organism>
<protein>
    <submittedName>
        <fullName evidence="2">Uncharacterized protein</fullName>
    </submittedName>
</protein>
<feature type="compositionally biased region" description="Gly residues" evidence="1">
    <location>
        <begin position="9"/>
        <end position="21"/>
    </location>
</feature>
<feature type="region of interest" description="Disordered" evidence="1">
    <location>
        <begin position="1"/>
        <end position="32"/>
    </location>
</feature>
<proteinExistence type="predicted"/>
<keyword evidence="3" id="KW-1185">Reference proteome</keyword>
<evidence type="ECO:0000313" key="3">
    <source>
        <dbReference type="Proteomes" id="UP000638648"/>
    </source>
</evidence>
<dbReference type="AlphaFoldDB" id="A0A927MNX8"/>
<sequence length="52" mass="5201">MLHTPGNGSSSGNGSSGGGNSNGSAADDQIPTAYFMSTAHGDPIQMALEEKF</sequence>
<dbReference type="Proteomes" id="UP000638648">
    <property type="component" value="Unassembled WGS sequence"/>
</dbReference>
<name>A0A927MNX8_9ACTN</name>
<gene>
    <name evidence="2" type="ORF">HEB94_001023</name>
</gene>
<evidence type="ECO:0000313" key="2">
    <source>
        <dbReference type="EMBL" id="MBE1604175.1"/>
    </source>
</evidence>